<comment type="caution">
    <text evidence="6">The sequence shown here is derived from an EMBL/GenBank/DDBJ whole genome shotgun (WGS) entry which is preliminary data.</text>
</comment>
<evidence type="ECO:0000256" key="5">
    <source>
        <dbReference type="RuleBase" id="RU361279"/>
    </source>
</evidence>
<keyword evidence="2 4" id="KW-0547">Nucleotide-binding</keyword>
<accession>A0A926HTF3</accession>
<keyword evidence="6" id="KW-0436">Ligase</keyword>
<evidence type="ECO:0000256" key="4">
    <source>
        <dbReference type="PIRSR" id="PIRSR006806-1"/>
    </source>
</evidence>
<dbReference type="GO" id="GO:0009396">
    <property type="term" value="P:folic acid-containing compound biosynthetic process"/>
    <property type="evidence" value="ECO:0007669"/>
    <property type="project" value="TreeGrafter"/>
</dbReference>
<feature type="binding site" evidence="4">
    <location>
        <position position="59"/>
    </location>
    <ligand>
        <name>substrate</name>
    </ligand>
</feature>
<dbReference type="Pfam" id="PF01812">
    <property type="entry name" value="5-FTHF_cyc-lig"/>
    <property type="match status" value="1"/>
</dbReference>
<dbReference type="GO" id="GO:0035999">
    <property type="term" value="P:tetrahydrofolate interconversion"/>
    <property type="evidence" value="ECO:0007669"/>
    <property type="project" value="TreeGrafter"/>
</dbReference>
<gene>
    <name evidence="6" type="ORF">H8695_00855</name>
</gene>
<dbReference type="InterPro" id="IPR037171">
    <property type="entry name" value="NagB/RpiA_transferase-like"/>
</dbReference>
<dbReference type="NCBIfam" id="TIGR02727">
    <property type="entry name" value="MTHFS_bact"/>
    <property type="match status" value="1"/>
</dbReference>
<evidence type="ECO:0000313" key="6">
    <source>
        <dbReference type="EMBL" id="MBC8535248.1"/>
    </source>
</evidence>
<evidence type="ECO:0000256" key="1">
    <source>
        <dbReference type="ARBA" id="ARBA00010638"/>
    </source>
</evidence>
<dbReference type="GO" id="GO:0005524">
    <property type="term" value="F:ATP binding"/>
    <property type="evidence" value="ECO:0007669"/>
    <property type="project" value="UniProtKB-KW"/>
</dbReference>
<dbReference type="EC" id="6.3.3.2" evidence="5"/>
<name>A0A926HTF3_9FIRM</name>
<dbReference type="Gene3D" id="3.40.50.10420">
    <property type="entry name" value="NagB/RpiA/CoA transferase-like"/>
    <property type="match status" value="1"/>
</dbReference>
<dbReference type="AlphaFoldDB" id="A0A926HTF3"/>
<evidence type="ECO:0000256" key="3">
    <source>
        <dbReference type="ARBA" id="ARBA00022840"/>
    </source>
</evidence>
<dbReference type="InterPro" id="IPR002698">
    <property type="entry name" value="FTHF_cligase"/>
</dbReference>
<organism evidence="6 7">
    <name type="scientific">Feifania hominis</name>
    <dbReference type="NCBI Taxonomy" id="2763660"/>
    <lineage>
        <taxon>Bacteria</taxon>
        <taxon>Bacillati</taxon>
        <taxon>Bacillota</taxon>
        <taxon>Clostridia</taxon>
        <taxon>Eubacteriales</taxon>
        <taxon>Feifaniaceae</taxon>
        <taxon>Feifania</taxon>
    </lineage>
</organism>
<keyword evidence="5" id="KW-0460">Magnesium</keyword>
<protein>
    <recommendedName>
        <fullName evidence="5">5-formyltetrahydrofolate cyclo-ligase</fullName>
        <ecNumber evidence="5">6.3.3.2</ecNumber>
    </recommendedName>
</protein>
<dbReference type="GO" id="GO:0030272">
    <property type="term" value="F:5-formyltetrahydrofolate cyclo-ligase activity"/>
    <property type="evidence" value="ECO:0007669"/>
    <property type="project" value="UniProtKB-EC"/>
</dbReference>
<proteinExistence type="inferred from homology"/>
<keyword evidence="3 4" id="KW-0067">ATP-binding</keyword>
<evidence type="ECO:0000313" key="7">
    <source>
        <dbReference type="Proteomes" id="UP000620366"/>
    </source>
</evidence>
<comment type="cofactor">
    <cofactor evidence="5">
        <name>Mg(2+)</name>
        <dbReference type="ChEBI" id="CHEBI:18420"/>
    </cofactor>
</comment>
<keyword evidence="5" id="KW-0479">Metal-binding</keyword>
<dbReference type="PANTHER" id="PTHR23407:SF1">
    <property type="entry name" value="5-FORMYLTETRAHYDROFOLATE CYCLO-LIGASE"/>
    <property type="match status" value="1"/>
</dbReference>
<comment type="catalytic activity">
    <reaction evidence="5">
        <text>(6S)-5-formyl-5,6,7,8-tetrahydrofolate + ATP = (6R)-5,10-methenyltetrahydrofolate + ADP + phosphate</text>
        <dbReference type="Rhea" id="RHEA:10488"/>
        <dbReference type="ChEBI" id="CHEBI:30616"/>
        <dbReference type="ChEBI" id="CHEBI:43474"/>
        <dbReference type="ChEBI" id="CHEBI:57455"/>
        <dbReference type="ChEBI" id="CHEBI:57457"/>
        <dbReference type="ChEBI" id="CHEBI:456216"/>
        <dbReference type="EC" id="6.3.3.2"/>
    </reaction>
</comment>
<evidence type="ECO:0000256" key="2">
    <source>
        <dbReference type="ARBA" id="ARBA00022741"/>
    </source>
</evidence>
<dbReference type="Proteomes" id="UP000620366">
    <property type="component" value="Unassembled WGS sequence"/>
</dbReference>
<dbReference type="GO" id="GO:0046872">
    <property type="term" value="F:metal ion binding"/>
    <property type="evidence" value="ECO:0007669"/>
    <property type="project" value="UniProtKB-KW"/>
</dbReference>
<dbReference type="PANTHER" id="PTHR23407">
    <property type="entry name" value="ATPASE INHIBITOR/5-FORMYLTETRAHYDROFOLATE CYCLO-LIGASE"/>
    <property type="match status" value="1"/>
</dbReference>
<dbReference type="EMBL" id="JACRSP010000001">
    <property type="protein sequence ID" value="MBC8535248.1"/>
    <property type="molecule type" value="Genomic_DNA"/>
</dbReference>
<dbReference type="InterPro" id="IPR024185">
    <property type="entry name" value="FTHF_cligase-like_sf"/>
</dbReference>
<dbReference type="PIRSF" id="PIRSF006806">
    <property type="entry name" value="FTHF_cligase"/>
    <property type="match status" value="1"/>
</dbReference>
<sequence>MTDIDLAKRALRGEFRARREAIAPALRAQRDEAIARRLFESGAYRSARGILCYVSYQSEIDTRAILCRALRDGKRVAAPRVDARVHSMAFYELAEPEDLVGGYRGIPEPREGLPSAQGSDFSLCILPGYCFDGRGYRLGYGGGYYDRFLANFGGRKLGLCYRENLVSSLPHDRYDIPADLVICEDGEEEYNAKFE</sequence>
<feature type="binding site" evidence="4">
    <location>
        <position position="54"/>
    </location>
    <ligand>
        <name>substrate</name>
    </ligand>
</feature>
<dbReference type="SUPFAM" id="SSF100950">
    <property type="entry name" value="NagB/RpiA/CoA transferase-like"/>
    <property type="match status" value="1"/>
</dbReference>
<comment type="similarity">
    <text evidence="1 5">Belongs to the 5-formyltetrahydrofolate cyclo-ligase family.</text>
</comment>
<feature type="binding site" evidence="4">
    <location>
        <begin position="8"/>
        <end position="12"/>
    </location>
    <ligand>
        <name>ATP</name>
        <dbReference type="ChEBI" id="CHEBI:30616"/>
    </ligand>
</feature>
<feature type="binding site" evidence="4">
    <location>
        <begin position="137"/>
        <end position="145"/>
    </location>
    <ligand>
        <name>ATP</name>
        <dbReference type="ChEBI" id="CHEBI:30616"/>
    </ligand>
</feature>
<keyword evidence="7" id="KW-1185">Reference proteome</keyword>
<reference evidence="6" key="1">
    <citation type="submission" date="2020-08" db="EMBL/GenBank/DDBJ databases">
        <title>Genome public.</title>
        <authorList>
            <person name="Liu C."/>
            <person name="Sun Q."/>
        </authorList>
    </citation>
    <scope>NUCLEOTIDE SEQUENCE</scope>
    <source>
        <strain evidence="6">BX7</strain>
    </source>
</reference>
<dbReference type="RefSeq" id="WP_249298883.1">
    <property type="nucleotide sequence ID" value="NZ_JACRSP010000001.1"/>
</dbReference>